<feature type="transmembrane region" description="Helical" evidence="2">
    <location>
        <begin position="6"/>
        <end position="23"/>
    </location>
</feature>
<keyword evidence="4" id="KW-1185">Reference proteome</keyword>
<evidence type="ECO:0000313" key="4">
    <source>
        <dbReference type="Proteomes" id="UP001156836"/>
    </source>
</evidence>
<protein>
    <recommendedName>
        <fullName evidence="5">Transmembrane protein</fullName>
    </recommendedName>
</protein>
<gene>
    <name evidence="3" type="ORF">GCM10007860_31930</name>
</gene>
<reference evidence="4" key="1">
    <citation type="journal article" date="2019" name="Int. J. Syst. Evol. Microbiol.">
        <title>The Global Catalogue of Microorganisms (GCM) 10K type strain sequencing project: providing services to taxonomists for standard genome sequencing and annotation.</title>
        <authorList>
            <consortium name="The Broad Institute Genomics Platform"/>
            <consortium name="The Broad Institute Genome Sequencing Center for Infectious Disease"/>
            <person name="Wu L."/>
            <person name="Ma J."/>
        </authorList>
    </citation>
    <scope>NUCLEOTIDE SEQUENCE [LARGE SCALE GENOMIC DNA]</scope>
    <source>
        <strain evidence="4">NBRC 104970</strain>
    </source>
</reference>
<feature type="transmembrane region" description="Helical" evidence="2">
    <location>
        <begin position="35"/>
        <end position="53"/>
    </location>
</feature>
<dbReference type="RefSeq" id="WP_018749361.1">
    <property type="nucleotide sequence ID" value="NZ_BSOZ01000084.1"/>
</dbReference>
<organism evidence="3 4">
    <name type="scientific">Chitiniphilus shinanonensis</name>
    <dbReference type="NCBI Taxonomy" id="553088"/>
    <lineage>
        <taxon>Bacteria</taxon>
        <taxon>Pseudomonadati</taxon>
        <taxon>Pseudomonadota</taxon>
        <taxon>Betaproteobacteria</taxon>
        <taxon>Neisseriales</taxon>
        <taxon>Chitinibacteraceae</taxon>
        <taxon>Chitiniphilus</taxon>
    </lineage>
</organism>
<evidence type="ECO:0008006" key="5">
    <source>
        <dbReference type="Google" id="ProtNLM"/>
    </source>
</evidence>
<keyword evidence="2" id="KW-0812">Transmembrane</keyword>
<dbReference type="EMBL" id="BSOZ01000084">
    <property type="protein sequence ID" value="GLS06028.1"/>
    <property type="molecule type" value="Genomic_DNA"/>
</dbReference>
<accession>A0ABQ6BWB2</accession>
<name>A0ABQ6BWB2_9NEIS</name>
<comment type="caution">
    <text evidence="3">The sequence shown here is derived from an EMBL/GenBank/DDBJ whole genome shotgun (WGS) entry which is preliminary data.</text>
</comment>
<proteinExistence type="predicted"/>
<sequence length="476" mass="50388">MILNSLIFGGITSVWWALVWFVLPFDLRQMSVPALTLLHVAPPVLLMGAWSAWKHYRAKRAAAAAQAALDAQAAEQAAKIDAARSAHEAELARRRAYVECRGVWVASTTPPPDWFDGQPTHCAFLEQPAEETAGVGREHALRQSLREVLTLAIGGSPAVAWLPVYLLPGTQLAGAAQLELVRDAWQAAVADNFLEPAPSQADCKFLPGTEGIADRIVALFENDPTLPALLLLGPDSPLADAQEEDHDDDGPPVNPPGGKPGHAVVALLFSRPGLVTAYHADDSLPADDERDPYQPYWERQGGEAAAVGWARVPPPLQPSLLDLAPLATLHQGRVLQKQGGLARGNALTRQLQSLLEAALINASLREHPFDSADADAPPPVEIGWLAHNSGSVDTGGSRLAALASALHYFGSELNPIDQATNVVVEYGDTGAARGALLLATALLRAAQLAQPTVAAEFEGDDFVGVGVMRPAVGATT</sequence>
<evidence type="ECO:0000256" key="2">
    <source>
        <dbReference type="SAM" id="Phobius"/>
    </source>
</evidence>
<keyword evidence="2" id="KW-1133">Transmembrane helix</keyword>
<feature type="region of interest" description="Disordered" evidence="1">
    <location>
        <begin position="232"/>
        <end position="262"/>
    </location>
</feature>
<keyword evidence="2" id="KW-0472">Membrane</keyword>
<evidence type="ECO:0000313" key="3">
    <source>
        <dbReference type="EMBL" id="GLS06028.1"/>
    </source>
</evidence>
<feature type="compositionally biased region" description="Acidic residues" evidence="1">
    <location>
        <begin position="241"/>
        <end position="250"/>
    </location>
</feature>
<evidence type="ECO:0000256" key="1">
    <source>
        <dbReference type="SAM" id="MobiDB-lite"/>
    </source>
</evidence>
<dbReference type="Proteomes" id="UP001156836">
    <property type="component" value="Unassembled WGS sequence"/>
</dbReference>